<dbReference type="PANTHER" id="PTHR24291">
    <property type="entry name" value="CYTOCHROME P450 FAMILY 4"/>
    <property type="match status" value="1"/>
</dbReference>
<evidence type="ECO:0000256" key="9">
    <source>
        <dbReference type="PIRSR" id="PIRSR602401-1"/>
    </source>
</evidence>
<keyword evidence="4 9" id="KW-0349">Heme</keyword>
<evidence type="ECO:0000256" key="8">
    <source>
        <dbReference type="ARBA" id="ARBA00023136"/>
    </source>
</evidence>
<dbReference type="InterPro" id="IPR001128">
    <property type="entry name" value="Cyt_P450"/>
</dbReference>
<gene>
    <name evidence="10" type="primary">Cyp4d20</name>
    <name evidence="10" type="ORF">CEXT_771461</name>
</gene>
<evidence type="ECO:0000313" key="11">
    <source>
        <dbReference type="Proteomes" id="UP001054945"/>
    </source>
</evidence>
<proteinExistence type="inferred from homology"/>
<reference evidence="10 11" key="1">
    <citation type="submission" date="2021-06" db="EMBL/GenBank/DDBJ databases">
        <title>Caerostris extrusa draft genome.</title>
        <authorList>
            <person name="Kono N."/>
            <person name="Arakawa K."/>
        </authorList>
    </citation>
    <scope>NUCLEOTIDE SEQUENCE [LARGE SCALE GENOMIC DNA]</scope>
</reference>
<keyword evidence="6 9" id="KW-0408">Iron</keyword>
<keyword evidence="5" id="KW-0256">Endoplasmic reticulum</keyword>
<evidence type="ECO:0000256" key="3">
    <source>
        <dbReference type="ARBA" id="ARBA00010617"/>
    </source>
</evidence>
<dbReference type="SUPFAM" id="SSF48264">
    <property type="entry name" value="Cytochrome P450"/>
    <property type="match status" value="1"/>
</dbReference>
<keyword evidence="7" id="KW-0503">Monooxygenase</keyword>
<dbReference type="AlphaFoldDB" id="A0AAV4RP67"/>
<organism evidence="10 11">
    <name type="scientific">Caerostris extrusa</name>
    <name type="common">Bark spider</name>
    <name type="synonym">Caerostris bankana</name>
    <dbReference type="NCBI Taxonomy" id="172846"/>
    <lineage>
        <taxon>Eukaryota</taxon>
        <taxon>Metazoa</taxon>
        <taxon>Ecdysozoa</taxon>
        <taxon>Arthropoda</taxon>
        <taxon>Chelicerata</taxon>
        <taxon>Arachnida</taxon>
        <taxon>Araneae</taxon>
        <taxon>Araneomorphae</taxon>
        <taxon>Entelegynae</taxon>
        <taxon>Araneoidea</taxon>
        <taxon>Araneidae</taxon>
        <taxon>Caerostris</taxon>
    </lineage>
</organism>
<evidence type="ECO:0000313" key="10">
    <source>
        <dbReference type="EMBL" id="GIY21783.1"/>
    </source>
</evidence>
<keyword evidence="7" id="KW-0560">Oxidoreductase</keyword>
<evidence type="ECO:0000256" key="4">
    <source>
        <dbReference type="ARBA" id="ARBA00022617"/>
    </source>
</evidence>
<evidence type="ECO:0000256" key="7">
    <source>
        <dbReference type="ARBA" id="ARBA00023033"/>
    </source>
</evidence>
<protein>
    <submittedName>
        <fullName evidence="10">Probable cytochrome P450 4d20</fullName>
    </submittedName>
</protein>
<comment type="caution">
    <text evidence="10">The sequence shown here is derived from an EMBL/GenBank/DDBJ whole genome shotgun (WGS) entry which is preliminary data.</text>
</comment>
<accession>A0AAV4RP67</accession>
<evidence type="ECO:0000256" key="2">
    <source>
        <dbReference type="ARBA" id="ARBA00004586"/>
    </source>
</evidence>
<dbReference type="GO" id="GO:0020037">
    <property type="term" value="F:heme binding"/>
    <property type="evidence" value="ECO:0007669"/>
    <property type="project" value="InterPro"/>
</dbReference>
<keyword evidence="9" id="KW-0479">Metal-binding</keyword>
<dbReference type="EMBL" id="BPLR01008056">
    <property type="protein sequence ID" value="GIY21783.1"/>
    <property type="molecule type" value="Genomic_DNA"/>
</dbReference>
<dbReference type="GO" id="GO:0005506">
    <property type="term" value="F:iron ion binding"/>
    <property type="evidence" value="ECO:0007669"/>
    <property type="project" value="InterPro"/>
</dbReference>
<name>A0AAV4RP67_CAEEX</name>
<evidence type="ECO:0000256" key="5">
    <source>
        <dbReference type="ARBA" id="ARBA00022824"/>
    </source>
</evidence>
<dbReference type="GO" id="GO:0004497">
    <property type="term" value="F:monooxygenase activity"/>
    <property type="evidence" value="ECO:0007669"/>
    <property type="project" value="UniProtKB-KW"/>
</dbReference>
<dbReference type="GO" id="GO:0016705">
    <property type="term" value="F:oxidoreductase activity, acting on paired donors, with incorporation or reduction of molecular oxygen"/>
    <property type="evidence" value="ECO:0007669"/>
    <property type="project" value="InterPro"/>
</dbReference>
<keyword evidence="8" id="KW-0472">Membrane</keyword>
<dbReference type="Proteomes" id="UP001054945">
    <property type="component" value="Unassembled WGS sequence"/>
</dbReference>
<evidence type="ECO:0000256" key="6">
    <source>
        <dbReference type="ARBA" id="ARBA00023004"/>
    </source>
</evidence>
<dbReference type="InterPro" id="IPR036396">
    <property type="entry name" value="Cyt_P450_sf"/>
</dbReference>
<comment type="cofactor">
    <cofactor evidence="1 9">
        <name>heme</name>
        <dbReference type="ChEBI" id="CHEBI:30413"/>
    </cofactor>
</comment>
<keyword evidence="11" id="KW-1185">Reference proteome</keyword>
<dbReference type="Gene3D" id="1.10.630.10">
    <property type="entry name" value="Cytochrome P450"/>
    <property type="match status" value="2"/>
</dbReference>
<dbReference type="PRINTS" id="PR00463">
    <property type="entry name" value="EP450I"/>
</dbReference>
<evidence type="ECO:0000256" key="1">
    <source>
        <dbReference type="ARBA" id="ARBA00001971"/>
    </source>
</evidence>
<dbReference type="InterPro" id="IPR050196">
    <property type="entry name" value="Cytochrome_P450_Monoox"/>
</dbReference>
<comment type="similarity">
    <text evidence="3">Belongs to the cytochrome P450 family.</text>
</comment>
<dbReference type="PRINTS" id="PR00385">
    <property type="entry name" value="P450"/>
</dbReference>
<dbReference type="PANTHER" id="PTHR24291:SF189">
    <property type="entry name" value="CYTOCHROME P450 4C3-RELATED"/>
    <property type="match status" value="1"/>
</dbReference>
<dbReference type="InterPro" id="IPR002401">
    <property type="entry name" value="Cyt_P450_E_grp-I"/>
</dbReference>
<dbReference type="GO" id="GO:0005789">
    <property type="term" value="C:endoplasmic reticulum membrane"/>
    <property type="evidence" value="ECO:0007669"/>
    <property type="project" value="UniProtKB-SubCell"/>
</dbReference>
<feature type="binding site" description="axial binding residue" evidence="9">
    <location>
        <position position="297"/>
    </location>
    <ligand>
        <name>heme</name>
        <dbReference type="ChEBI" id="CHEBI:30413"/>
    </ligand>
    <ligandPart>
        <name>Fe</name>
        <dbReference type="ChEBI" id="CHEBI:18248"/>
    </ligandPart>
</feature>
<sequence length="352" mass="40362">MEKKYCQFVPDNKHSVFQVLVDAMDSILFVTSGKKNALHLCNDSSQWKGRRKMLAAGFQNSMLKRYINVFNEHAQKLVEFLHEETHKEFTCFERPLSLCSLDIVGDHKKRKQLYMDGETGDDSRKPKCLLDVLLKLHIEDKLLDEEGVRQEVDTFISAGHETVAVAVKWALYLIGLYPEVQEKIHQELDSVQGADSKGPLSVADLNEFKYLECVLKECYRLYPPAALFARKTSEEISICGHTIPKKTTVIVSPFLVHRDEDVFPDPEKFDPERFLPENITHIPDCGYIPFAAGPRNCIGNTFAEIEVKILVCHILRNFSLLSLDSRDQVLPIIKITLQSSQPARIKFRRRQQ</sequence>
<comment type="subcellular location">
    <subcellularLocation>
        <location evidence="2">Endoplasmic reticulum membrane</location>
    </subcellularLocation>
</comment>
<dbReference type="Pfam" id="PF00067">
    <property type="entry name" value="p450"/>
    <property type="match status" value="1"/>
</dbReference>